<sequence length="208" mass="21953">MGSVDSGARVADLSDAERAAMFDSVGNRKTASEDFEQVDKGSIKESPELRGFRAFVSTAAHANTKILVNPKGAKVVNAAPVAGAPLGLIPSIRRDGDIFANFTEGVLVTKDPQIIAWCEANPSICRDASDPRTRMWVSMKNMQTQTPSRDVTLDPTIDVDAELFPEGFDLTPREADASGDDAVAAALSSRDSAAAVDAKEAEAITGLS</sequence>
<proteinExistence type="predicted"/>
<accession>A0A0F9PU55</accession>
<name>A0A0F9PU55_9ZZZZ</name>
<evidence type="ECO:0000313" key="1">
    <source>
        <dbReference type="EMBL" id="KKM96712.1"/>
    </source>
</evidence>
<dbReference type="EMBL" id="LAZR01005843">
    <property type="protein sequence ID" value="KKM96712.1"/>
    <property type="molecule type" value="Genomic_DNA"/>
</dbReference>
<protein>
    <submittedName>
        <fullName evidence="1">Uncharacterized protein</fullName>
    </submittedName>
</protein>
<comment type="caution">
    <text evidence="1">The sequence shown here is derived from an EMBL/GenBank/DDBJ whole genome shotgun (WGS) entry which is preliminary data.</text>
</comment>
<gene>
    <name evidence="1" type="ORF">LCGC14_1175320</name>
</gene>
<organism evidence="1">
    <name type="scientific">marine sediment metagenome</name>
    <dbReference type="NCBI Taxonomy" id="412755"/>
    <lineage>
        <taxon>unclassified sequences</taxon>
        <taxon>metagenomes</taxon>
        <taxon>ecological metagenomes</taxon>
    </lineage>
</organism>
<dbReference type="AlphaFoldDB" id="A0A0F9PU55"/>
<reference evidence="1" key="1">
    <citation type="journal article" date="2015" name="Nature">
        <title>Complex archaea that bridge the gap between prokaryotes and eukaryotes.</title>
        <authorList>
            <person name="Spang A."/>
            <person name="Saw J.H."/>
            <person name="Jorgensen S.L."/>
            <person name="Zaremba-Niedzwiedzka K."/>
            <person name="Martijn J."/>
            <person name="Lind A.E."/>
            <person name="van Eijk R."/>
            <person name="Schleper C."/>
            <person name="Guy L."/>
            <person name="Ettema T.J."/>
        </authorList>
    </citation>
    <scope>NUCLEOTIDE SEQUENCE</scope>
</reference>